<keyword evidence="2" id="KW-1003">Cell membrane</keyword>
<dbReference type="OrthoDB" id="3654456at2"/>
<evidence type="ECO:0000256" key="2">
    <source>
        <dbReference type="ARBA" id="ARBA00022475"/>
    </source>
</evidence>
<feature type="transmembrane region" description="Helical" evidence="6">
    <location>
        <begin position="368"/>
        <end position="389"/>
    </location>
</feature>
<feature type="transmembrane region" description="Helical" evidence="6">
    <location>
        <begin position="417"/>
        <end position="438"/>
    </location>
</feature>
<comment type="subcellular location">
    <subcellularLocation>
        <location evidence="1">Cell membrane</location>
        <topology evidence="1">Multi-pass membrane protein</topology>
    </subcellularLocation>
</comment>
<feature type="transmembrane region" description="Helical" evidence="6">
    <location>
        <begin position="658"/>
        <end position="677"/>
    </location>
</feature>
<proteinExistence type="predicted"/>
<feature type="transmembrane region" description="Helical" evidence="6">
    <location>
        <begin position="706"/>
        <end position="735"/>
    </location>
</feature>
<feature type="transmembrane region" description="Helical" evidence="6">
    <location>
        <begin position="747"/>
        <end position="770"/>
    </location>
</feature>
<feature type="transmembrane region" description="Helical" evidence="6">
    <location>
        <begin position="296"/>
        <end position="317"/>
    </location>
</feature>
<evidence type="ECO:0000256" key="3">
    <source>
        <dbReference type="ARBA" id="ARBA00022692"/>
    </source>
</evidence>
<feature type="transmembrane region" description="Helical" evidence="6">
    <location>
        <begin position="338"/>
        <end position="356"/>
    </location>
</feature>
<dbReference type="PANTHER" id="PTHR30287">
    <property type="entry name" value="MEMBRANE COMPONENT OF PREDICTED ABC SUPERFAMILY METABOLITE UPTAKE TRANSPORTER"/>
    <property type="match status" value="1"/>
</dbReference>
<dbReference type="Proteomes" id="UP000292547">
    <property type="component" value="Chromosome"/>
</dbReference>
<dbReference type="RefSeq" id="WP_031180978.1">
    <property type="nucleotide sequence ID" value="NZ_CP032229.1"/>
</dbReference>
<dbReference type="PANTHER" id="PTHR30287:SF2">
    <property type="entry name" value="BLL1001 PROTEIN"/>
    <property type="match status" value="1"/>
</dbReference>
<gene>
    <name evidence="8" type="ORF">D0Z67_18705</name>
</gene>
<evidence type="ECO:0000259" key="7">
    <source>
        <dbReference type="Pfam" id="PF02687"/>
    </source>
</evidence>
<protein>
    <submittedName>
        <fullName evidence="8">ABC transporter permease</fullName>
    </submittedName>
</protein>
<keyword evidence="3 6" id="KW-0812">Transmembrane</keyword>
<keyword evidence="4 6" id="KW-1133">Transmembrane helix</keyword>
<dbReference type="GeneID" id="300100940"/>
<feature type="transmembrane region" description="Helical" evidence="6">
    <location>
        <begin position="254"/>
        <end position="276"/>
    </location>
</feature>
<keyword evidence="9" id="KW-1185">Reference proteome</keyword>
<dbReference type="Pfam" id="PF02687">
    <property type="entry name" value="FtsX"/>
    <property type="match status" value="2"/>
</dbReference>
<accession>A0A4P6TXC9</accession>
<feature type="transmembrane region" description="Helical" evidence="6">
    <location>
        <begin position="198"/>
        <end position="222"/>
    </location>
</feature>
<keyword evidence="5 6" id="KW-0472">Membrane</keyword>
<sequence>MSLRQYARDLGMGARFAVTGGREGWVRTALTAVGVGMGVALLLLTTALPGVVSGRHVVEEARTDYTFALHPRPKGDDTLLLADTDTWWRTKSIRGRLLEPEGPKAPLPPGVDRFPARGEMLVSPALGELLASADAKLLRERLPYRITGTVGAKGLLGPRELAYYAGAEGLKPKTGGARVERLRAFGDPQPGVEEVDPVLLMMMLVVFVVLLMPVAVFIAAAVRFGGERRDRRLAALRLVGADGWTTRRIAAGEALAGSLIGLVIGAGLFLAGRQLAGSVTVMGESFYPAYLDPSPLLVLLVALAVPACAVLVTLLAMRGVVIEPLGVVRTAVPARRRLWWRLLLPLAGLALLYPMIGQGHSNGDFNQYLVVAGVLLLLIGVTSLLPWLVERAVARLDPGPLSWQLAVRRLQLSSGTAARTVNGVAVAVAGAIALQMLFAGVQGQYEKNTGKDPSRAQLEIALSDDSRVGPAAAAVARTKGVRASVGLATASLGEKPRDADASLDVVVGDCASLRELAHLPSCRDGDTFALASPEYGTDFDRTSREAVLRPGHDAYIDPAYADISGLSVPIAVPEHLRWATARKDSLMSRANGLLVTPAALPKAAEPALSGEVFVRMDQALPDVQEYVRNTAARVDPVAEIMAVTPTETSARYTSLRTGMLIGASCVLVLIGASLLVSQLEQLRERRRLLSALVAFGTRRRTLGWSVLWQSALPITLGLLLAAVVGVGLGAVLLRMSAAKVTVVWSDVLALTGVGAGVVLAVTLLTLPPLLRMTRPDGLRTE</sequence>
<feature type="transmembrane region" description="Helical" evidence="6">
    <location>
        <begin position="25"/>
        <end position="48"/>
    </location>
</feature>
<reference evidence="8 9" key="1">
    <citation type="submission" date="2018-08" db="EMBL/GenBank/DDBJ databases">
        <title>The complete genome sequence of Streptomyces seoulensis, a pioneer strain for nickel superoxide dismutase discovery.</title>
        <authorList>
            <person name="Shin J."/>
            <person name="Lee J.-S."/>
            <person name="Lee E.-J."/>
            <person name="Youn H.-D."/>
        </authorList>
    </citation>
    <scope>NUCLEOTIDE SEQUENCE [LARGE SCALE GENOMIC DNA]</scope>
    <source>
        <strain evidence="8 9">KCTC 9819</strain>
    </source>
</reference>
<feature type="domain" description="ABC3 transporter permease C-terminal" evidence="7">
    <location>
        <begin position="663"/>
        <end position="767"/>
    </location>
</feature>
<feature type="domain" description="ABC3 transporter permease C-terminal" evidence="7">
    <location>
        <begin position="205"/>
        <end position="318"/>
    </location>
</feature>
<organism evidence="8 9">
    <name type="scientific">Streptomyces seoulensis</name>
    <dbReference type="NCBI Taxonomy" id="73044"/>
    <lineage>
        <taxon>Bacteria</taxon>
        <taxon>Bacillati</taxon>
        <taxon>Actinomycetota</taxon>
        <taxon>Actinomycetes</taxon>
        <taxon>Kitasatosporales</taxon>
        <taxon>Streptomycetaceae</taxon>
        <taxon>Streptomyces</taxon>
    </lineage>
</organism>
<dbReference type="STRING" id="73044.GCA_000725795_02731"/>
<evidence type="ECO:0000313" key="9">
    <source>
        <dbReference type="Proteomes" id="UP000292547"/>
    </source>
</evidence>
<evidence type="ECO:0000313" key="8">
    <source>
        <dbReference type="EMBL" id="QBJ92120.1"/>
    </source>
</evidence>
<dbReference type="KEGG" id="sseo:D0Z67_18705"/>
<dbReference type="EMBL" id="CP032229">
    <property type="protein sequence ID" value="QBJ92120.1"/>
    <property type="molecule type" value="Genomic_DNA"/>
</dbReference>
<dbReference type="AlphaFoldDB" id="A0A4P6TXC9"/>
<dbReference type="GO" id="GO:0005886">
    <property type="term" value="C:plasma membrane"/>
    <property type="evidence" value="ECO:0007669"/>
    <property type="project" value="UniProtKB-SubCell"/>
</dbReference>
<dbReference type="InterPro" id="IPR003838">
    <property type="entry name" value="ABC3_permease_C"/>
</dbReference>
<evidence type="ECO:0000256" key="1">
    <source>
        <dbReference type="ARBA" id="ARBA00004651"/>
    </source>
</evidence>
<evidence type="ECO:0000256" key="6">
    <source>
        <dbReference type="SAM" id="Phobius"/>
    </source>
</evidence>
<evidence type="ECO:0000256" key="5">
    <source>
        <dbReference type="ARBA" id="ARBA00023136"/>
    </source>
</evidence>
<name>A0A4P6TXC9_STRSO</name>
<dbReference type="InterPro" id="IPR038766">
    <property type="entry name" value="Membrane_comp_ABC_pdt"/>
</dbReference>
<evidence type="ECO:0000256" key="4">
    <source>
        <dbReference type="ARBA" id="ARBA00022989"/>
    </source>
</evidence>